<dbReference type="RefSeq" id="WP_260974866.1">
    <property type="nucleotide sequence ID" value="NZ_JAOANI010000009.1"/>
</dbReference>
<accession>A0A9X2WD54</accession>
<evidence type="ECO:0000313" key="2">
    <source>
        <dbReference type="Proteomes" id="UP001147830"/>
    </source>
</evidence>
<dbReference type="AlphaFoldDB" id="A0A9X2WD54"/>
<keyword evidence="2" id="KW-1185">Reference proteome</keyword>
<reference evidence="1" key="1">
    <citation type="journal article" date="2022" name="Front. Microbiol.">
        <title>Genome-based taxonomic rearrangement of Oceanobacter-related bacteria including the description of Thalassolituus hydrocarbonoclasticus sp. nov. and Thalassolituus pacificus sp. nov. and emended description of the genus Thalassolituus.</title>
        <authorList>
            <person name="Dong C."/>
            <person name="Wei L."/>
            <person name="Wang J."/>
            <person name="Lai Q."/>
            <person name="Huang Z."/>
            <person name="Shao Z."/>
        </authorList>
    </citation>
    <scope>NUCLEOTIDE SEQUENCE</scope>
    <source>
        <strain evidence="1">59MF3M-4</strain>
    </source>
</reference>
<proteinExistence type="predicted"/>
<protein>
    <submittedName>
        <fullName evidence="1">Uncharacterized protein</fullName>
    </submittedName>
</protein>
<dbReference type="EMBL" id="JAOANI010000009">
    <property type="protein sequence ID" value="MCT7357941.1"/>
    <property type="molecule type" value="Genomic_DNA"/>
</dbReference>
<reference evidence="1" key="2">
    <citation type="submission" date="2022-08" db="EMBL/GenBank/DDBJ databases">
        <authorList>
            <person name="Dong C."/>
        </authorList>
    </citation>
    <scope>NUCLEOTIDE SEQUENCE</scope>
    <source>
        <strain evidence="1">59MF3M-4</strain>
    </source>
</reference>
<sequence length="110" mass="12751">MTTMTISQASELIWDLLQTLEDAYWESSNCEEKDQVFNLMQLLNAEYMELLKISIQDHHYEYEVISTGLASLRQALEDFQRVALQQTRRQSTSSRLNAFLNKLSANLSSN</sequence>
<name>A0A9X2WD54_9GAMM</name>
<organism evidence="1 2">
    <name type="scientific">Thalassolituus pacificus</name>
    <dbReference type="NCBI Taxonomy" id="2975440"/>
    <lineage>
        <taxon>Bacteria</taxon>
        <taxon>Pseudomonadati</taxon>
        <taxon>Pseudomonadota</taxon>
        <taxon>Gammaproteobacteria</taxon>
        <taxon>Oceanospirillales</taxon>
        <taxon>Oceanospirillaceae</taxon>
        <taxon>Thalassolituus</taxon>
    </lineage>
</organism>
<dbReference type="Proteomes" id="UP001147830">
    <property type="component" value="Unassembled WGS sequence"/>
</dbReference>
<gene>
    <name evidence="1" type="ORF">NYR02_02750</name>
</gene>
<evidence type="ECO:0000313" key="1">
    <source>
        <dbReference type="EMBL" id="MCT7357941.1"/>
    </source>
</evidence>
<comment type="caution">
    <text evidence="1">The sequence shown here is derived from an EMBL/GenBank/DDBJ whole genome shotgun (WGS) entry which is preliminary data.</text>
</comment>